<name>A0ABT1JCQ1_ACTCY</name>
<proteinExistence type="predicted"/>
<keyword evidence="3" id="KW-1185">Reference proteome</keyword>
<accession>A0ABT1JCQ1</accession>
<sequence>MHWLIWIAGTIVLVAAGVGATLLPQRRARALRRRTAWSTARTEIARATVSRDATPVRVEEAERLLARAELIAADRGGPDAAATTAEYARRADRLWREASGD</sequence>
<comment type="caution">
    <text evidence="2">The sequence shown here is derived from an EMBL/GenBank/DDBJ whole genome shotgun (WGS) entry which is preliminary data.</text>
</comment>
<keyword evidence="1" id="KW-0472">Membrane</keyword>
<feature type="transmembrane region" description="Helical" evidence="1">
    <location>
        <begin position="6"/>
        <end position="24"/>
    </location>
</feature>
<evidence type="ECO:0000256" key="1">
    <source>
        <dbReference type="SAM" id="Phobius"/>
    </source>
</evidence>
<dbReference type="InterPro" id="IPR045645">
    <property type="entry name" value="DUF6403"/>
</dbReference>
<organism evidence="2 3">
    <name type="scientific">Actinoalloteichus caeruleus DSM 43889</name>
    <dbReference type="NCBI Taxonomy" id="1120930"/>
    <lineage>
        <taxon>Bacteria</taxon>
        <taxon>Bacillati</taxon>
        <taxon>Actinomycetota</taxon>
        <taxon>Actinomycetes</taxon>
        <taxon>Pseudonocardiales</taxon>
        <taxon>Pseudonocardiaceae</taxon>
        <taxon>Actinoalloteichus</taxon>
        <taxon>Actinoalloteichus cyanogriseus</taxon>
    </lineage>
</organism>
<evidence type="ECO:0000313" key="2">
    <source>
        <dbReference type="EMBL" id="MCP2330272.1"/>
    </source>
</evidence>
<dbReference type="EMBL" id="AUBJ02000001">
    <property type="protein sequence ID" value="MCP2330272.1"/>
    <property type="molecule type" value="Genomic_DNA"/>
</dbReference>
<gene>
    <name evidence="2" type="ORF">G443_000542</name>
</gene>
<dbReference type="Pfam" id="PF19941">
    <property type="entry name" value="DUF6403"/>
    <property type="match status" value="1"/>
</dbReference>
<dbReference type="RefSeq" id="WP_026418169.1">
    <property type="nucleotide sequence ID" value="NZ_AUBJ02000001.1"/>
</dbReference>
<protein>
    <submittedName>
        <fullName evidence="2">Uncharacterized protein</fullName>
    </submittedName>
</protein>
<keyword evidence="1" id="KW-0812">Transmembrane</keyword>
<reference evidence="2 3" key="1">
    <citation type="submission" date="2022-06" db="EMBL/GenBank/DDBJ databases">
        <title>Genomic Encyclopedia of Type Strains, Phase I: the one thousand microbial genomes (KMG-I) project.</title>
        <authorList>
            <person name="Kyrpides N."/>
        </authorList>
    </citation>
    <scope>NUCLEOTIDE SEQUENCE [LARGE SCALE GENOMIC DNA]</scope>
    <source>
        <strain evidence="2 3">DSM 43889</strain>
    </source>
</reference>
<keyword evidence="1" id="KW-1133">Transmembrane helix</keyword>
<dbReference type="Proteomes" id="UP000791080">
    <property type="component" value="Unassembled WGS sequence"/>
</dbReference>
<evidence type="ECO:0000313" key="3">
    <source>
        <dbReference type="Proteomes" id="UP000791080"/>
    </source>
</evidence>